<name>A0ACB8KGM7_CITSI</name>
<keyword evidence="2" id="KW-1185">Reference proteome</keyword>
<organism evidence="1 2">
    <name type="scientific">Citrus sinensis</name>
    <name type="common">Sweet orange</name>
    <name type="synonym">Citrus aurantium var. sinensis</name>
    <dbReference type="NCBI Taxonomy" id="2711"/>
    <lineage>
        <taxon>Eukaryota</taxon>
        <taxon>Viridiplantae</taxon>
        <taxon>Streptophyta</taxon>
        <taxon>Embryophyta</taxon>
        <taxon>Tracheophyta</taxon>
        <taxon>Spermatophyta</taxon>
        <taxon>Magnoliopsida</taxon>
        <taxon>eudicotyledons</taxon>
        <taxon>Gunneridae</taxon>
        <taxon>Pentapetalae</taxon>
        <taxon>rosids</taxon>
        <taxon>malvids</taxon>
        <taxon>Sapindales</taxon>
        <taxon>Rutaceae</taxon>
        <taxon>Aurantioideae</taxon>
        <taxon>Citrus</taxon>
    </lineage>
</organism>
<accession>A0ACB8KGM7</accession>
<evidence type="ECO:0000313" key="2">
    <source>
        <dbReference type="Proteomes" id="UP000829398"/>
    </source>
</evidence>
<dbReference type="EMBL" id="CM039174">
    <property type="protein sequence ID" value="KAH9753577.1"/>
    <property type="molecule type" value="Genomic_DNA"/>
</dbReference>
<sequence length="2233" mass="253190">MASPAAGDGNQPSPVHTLSAEERIIRSLNPPKKSFRRPPKFTNEPPPDVQLPSPRIKPNHSHTDPPSQIQPHANQPTTSTAAILSKLQQPSLTSNAVSEQKEMAITGDINDHECCREIAKSPLHSLEDGEESFARDKLILTSPADENGNHPPPAPPPTSRNEPPFLRRSQRQTRSKYKSQTLAQQPPTSANTPPSSSLQQPSPTAILTPPTAISKLSSQANQPPASSPQPTQATHHSGEHPAVTPDLVNGFSPQNNQPPASSPQPTQATHHSGDHPAVTAVIHHQNQPVLHGQLPQDSVQAITTSQPQSPPTQTTPTRQKATCKSQASTRNSAHGQLQLSTKSQLHTTIIKPSQSQQTSNQLQLKSLHTGGNFHAHGTLSATQELCSPCVSPTSTSHAPLAFPTSQTQAQPISEITPSTQPNRMPSTFLLNNLQNDPLIQNTTQPTSAPSYASVLISVPNLNQNKPTKKSLVDIMNGPSNSTIPIKTVTSFEGEPNVQFSTTEIQAMAIPFKLTLVDVEEDYSCLWVRQTWYINGSTMRIFKWTTDFRCSEESPIVPVWISFPYLPVHFIHCKEALISIASAIDKPLRHDQATASLARPSVARSVNFEKIPMYCASCKHLGHSIETCYMANPGLRPQRPNRNWQTIIDNKKSEVLLSNTPQPLDTPRPEPSITKQIADARSPIGPTESRANTTDSTSIQEQIGQDVTTHDFRIREPGEYNTHLHRSSNTYFRLYNSHTDNDDSSDDHLGNNDHFLSAPENSERIDSSPDFNIDRMEQMEVGINDKLQRLEETINKLVESNNATKGTTSRNSTENSSSTKPAREERDAGRHMPPTRITKLEFPRFAGDDPTEWYSRVSQYFEYQETMDEHKVTLAAYHLEGEANQWWQWMRRAYEEEKRPVTWKIFVEELWARFGPTECEDFDEALSRVRQTGSLREYQKEFERLGNQVHGWSQKALVGTFMGGLKPEIAEDIRMFRPRTLKEAISLARMKDDQIARQKKIIRSSIPIRSPYALNRATTTTPYKRLSWEEMQRRRAQGLCFNCNDKFTAGHKCTKAQLLILECETTPEEGLYEEFAAEEPIMESTETVNPKITLYALSGWAAPQTMRVMAKIGQYAIVILIDSGSTHNFISSRLANLLQLPIKPTTSFSVQVANGAKLTCQGMFEKVQILIQNIPFSLTVYSLPITGLDMVLGIQWLETLGSVVCNWKDLTMEFEWEDKKQRLQGINPHVVQSTSVTEVAKEIKQGQGVYAICFYTSLEDSFDKTPICMQQILVEYSELFQEPRQLPPSRDIDHNIPLKEGTEPVNVRPYRYPYFQKSEIEKQVQEMLNSGLIRPSTSPFSSPVLLVKKKDGSWRFCTDYRALNQVTIKDRFPIPTVKDMLDELHGAAYFTKLDLRAGYHQVRVNPADIYKTAFRTHNGHYEYLVMPFGLCNVPSTFQAIMNSIFRPHLRKFILVFFDDILIYSPTWSKHLDHVQQVLEILKKQRFFIKPSKCNFGQQELEYLGHIITCHGVKVDGNKIAAMISWPRPQNITELRGFLGLTGYYRKFVQGYGIIAHSLTNLLKKGQFVWNSEAEEAFEKLKKAMSSTPTLAMPNFHETFIVETDASGEGIGAVLQQQGRPIAYMSHALSTSKKGWSIYNKEMLAIVEAVRRWRPYLLGHRFIIKTDQQSIKFFLEQQVATPEQHKWMSKLMGYDYEIVYRPGRENKAGDALSRRSDSPLLYLLFVPQIAIWDEIKEATSSDEYMQKILTVAQNQTPGPYTVRNGLLFFKERVVVPRTLRESLLYEAHDTKIGGHSGVLRTYKRLSQQFYWPAMFQAVREYVSKCKVCQQVKFDTLKPAGLLQPLPIPCQVWDDISLDFVEGLPSSQGKDTILVVVDRLSKFAHFISLTHPFSAKIVAEKFVEHVVKLHGMPISIISDRDPIFISKFWQEFFKLSGTKLKMSSAYHPQTDGQTEVINRCLEQYLRCFVHQWPKKWHAFLPWAAFWYNTTFHVSTGMTPFQALYGRTPPTVPFYHVGSSPVNEVDQALLTRDDLLRQLKHNLAMATNRMKQVADKRRRDVEFQNGDLVFLKLQPYKQSSVFKRAHKKLACIYFGPYKIVRKIGPVAYKLQLPESSRIHPVFHVSLLKKAIGDFSSSTDLPSVDDEGLIVLEPLAILDTRWLRRGGKVVEQQLVQWKRLPVEDATWEDTELLQRQFPHMTLEDKGTFREEGNDKKQPQPLELRKSSRGHKPNPKYVT</sequence>
<proteinExistence type="predicted"/>
<reference evidence="2" key="1">
    <citation type="journal article" date="2023" name="Hortic. Res.">
        <title>A chromosome-level phased genome enabling allele-level studies in sweet orange: a case study on citrus Huanglongbing tolerance.</title>
        <authorList>
            <person name="Wu B."/>
            <person name="Yu Q."/>
            <person name="Deng Z."/>
            <person name="Duan Y."/>
            <person name="Luo F."/>
            <person name="Gmitter F. Jr."/>
        </authorList>
    </citation>
    <scope>NUCLEOTIDE SEQUENCE [LARGE SCALE GENOMIC DNA]</scope>
    <source>
        <strain evidence="2">cv. Valencia</strain>
    </source>
</reference>
<evidence type="ECO:0000313" key="1">
    <source>
        <dbReference type="EMBL" id="KAH9753577.1"/>
    </source>
</evidence>
<dbReference type="Proteomes" id="UP000829398">
    <property type="component" value="Chromosome 5"/>
</dbReference>
<gene>
    <name evidence="1" type="ORF">KPL71_015118</name>
</gene>
<comment type="caution">
    <text evidence="1">The sequence shown here is derived from an EMBL/GenBank/DDBJ whole genome shotgun (WGS) entry which is preliminary data.</text>
</comment>
<protein>
    <submittedName>
        <fullName evidence="1">Uncharacterized protein</fullName>
    </submittedName>
</protein>